<keyword evidence="2" id="KW-1185">Reference proteome</keyword>
<organism evidence="1 2">
    <name type="scientific">Campylobacter aviculae</name>
    <dbReference type="NCBI Taxonomy" id="2510190"/>
    <lineage>
        <taxon>Bacteria</taxon>
        <taxon>Pseudomonadati</taxon>
        <taxon>Campylobacterota</taxon>
        <taxon>Epsilonproteobacteria</taxon>
        <taxon>Campylobacterales</taxon>
        <taxon>Campylobacteraceae</taxon>
        <taxon>Campylobacter</taxon>
    </lineage>
</organism>
<dbReference type="NCBIfam" id="TIGR01460">
    <property type="entry name" value="HAD-SF-IIA"/>
    <property type="match status" value="1"/>
</dbReference>
<dbReference type="InterPro" id="IPR023214">
    <property type="entry name" value="HAD_sf"/>
</dbReference>
<reference evidence="1 2" key="1">
    <citation type="submission" date="2018-05" db="EMBL/GenBank/DDBJ databases">
        <title>Novel Campyloabacter and Helicobacter Species and Strains.</title>
        <authorList>
            <person name="Mannion A.J."/>
            <person name="Shen Z."/>
            <person name="Fox J.G."/>
        </authorList>
    </citation>
    <scope>NUCLEOTIDE SEQUENCE [LARGE SCALE GENOMIC DNA]</scope>
    <source>
        <strain evidence="2">MIT17-670</strain>
    </source>
</reference>
<dbReference type="AlphaFoldDB" id="A0A4U7BLM6"/>
<dbReference type="InterPro" id="IPR036412">
    <property type="entry name" value="HAD-like_sf"/>
</dbReference>
<gene>
    <name evidence="1" type="ORF">CQA76_02820</name>
</gene>
<dbReference type="PANTHER" id="PTHR19288:SF46">
    <property type="entry name" value="HALOACID DEHALOGENASE-LIKE HYDROLASE DOMAIN-CONTAINING PROTEIN 2"/>
    <property type="match status" value="1"/>
</dbReference>
<accession>A0A4U7BLM6</accession>
<dbReference type="SUPFAM" id="SSF56784">
    <property type="entry name" value="HAD-like"/>
    <property type="match status" value="1"/>
</dbReference>
<dbReference type="Gene3D" id="3.40.50.1000">
    <property type="entry name" value="HAD superfamily/HAD-like"/>
    <property type="match status" value="2"/>
</dbReference>
<dbReference type="Proteomes" id="UP000310353">
    <property type="component" value="Unassembled WGS sequence"/>
</dbReference>
<evidence type="ECO:0000313" key="2">
    <source>
        <dbReference type="Proteomes" id="UP000310353"/>
    </source>
</evidence>
<dbReference type="RefSeq" id="WP_137621935.1">
    <property type="nucleotide sequence ID" value="NZ_NXMA01000004.1"/>
</dbReference>
<dbReference type="GO" id="GO:0005737">
    <property type="term" value="C:cytoplasm"/>
    <property type="evidence" value="ECO:0007669"/>
    <property type="project" value="TreeGrafter"/>
</dbReference>
<dbReference type="Pfam" id="PF13344">
    <property type="entry name" value="Hydrolase_6"/>
    <property type="match status" value="1"/>
</dbReference>
<comment type="caution">
    <text evidence="1">The sequence shown here is derived from an EMBL/GenBank/DDBJ whole genome shotgun (WGS) entry which is preliminary data.</text>
</comment>
<dbReference type="InterPro" id="IPR006357">
    <property type="entry name" value="HAD-SF_hydro_IIA"/>
</dbReference>
<dbReference type="PANTHER" id="PTHR19288">
    <property type="entry name" value="4-NITROPHENYLPHOSPHATASE-RELATED"/>
    <property type="match status" value="1"/>
</dbReference>
<dbReference type="Pfam" id="PF13242">
    <property type="entry name" value="Hydrolase_like"/>
    <property type="match status" value="1"/>
</dbReference>
<sequence>MFFLDVQGTLISDADKSLIFGAKELIDFLNTNNLAYVIITNNTKKLDFLEILRQKGLNIKDNAYLDPFCILKTLFKPCKVAAFGANEFLQSLEMLGFKLDFKNPELVLIASFDDFKFNDFASIIEMIKNGVKVVAMHESSIYKKDNKSYPGVGSIMAMLKNAIHFEYDVVGKPSVIFYNEALKLLKMQNQNARFEDIKIISDDFKGDLLKAKELNMKTYLVLSGKLNNTKGIDTSVLDGVYPSVFEILKEEQCLI</sequence>
<dbReference type="OrthoDB" id="5338687at2"/>
<dbReference type="GO" id="GO:0016791">
    <property type="term" value="F:phosphatase activity"/>
    <property type="evidence" value="ECO:0007669"/>
    <property type="project" value="TreeGrafter"/>
</dbReference>
<dbReference type="EMBL" id="NXMA01000004">
    <property type="protein sequence ID" value="TKX32569.1"/>
    <property type="molecule type" value="Genomic_DNA"/>
</dbReference>
<evidence type="ECO:0000313" key="1">
    <source>
        <dbReference type="EMBL" id="TKX32569.1"/>
    </source>
</evidence>
<protein>
    <submittedName>
        <fullName evidence="1">HAD family hydrolase</fullName>
    </submittedName>
</protein>
<proteinExistence type="predicted"/>
<name>A0A4U7BLM6_9BACT</name>
<keyword evidence="1" id="KW-0378">Hydrolase</keyword>